<feature type="domain" description="Chalcone isomerase N-terminal" evidence="1">
    <location>
        <begin position="5"/>
        <end position="106"/>
    </location>
</feature>
<dbReference type="STRING" id="1548.CSCA_5024"/>
<sequence>MSIQFQPMRSLIYVDVVKEDYRHMLKHWLYYHHVPESMAQFGPYVSKYAFYPALPTPPDGERFGTHRMQLTEHYWLVNPLTPEFKNKAMTEYFPIDVLKWQGNVPDDNEVAILEGKETEKMESGDAARSTGGDNGMPPFIWAFVPVSWEEDLKGEGRTMEDGPNYRWQFVMKYPNGVSMEEGDKWFYEEVVPKFQESQDVTRMLTSKIIQSINNCPYQRVVEMWFNCPSGWHRTAVEKAKKIKKPFWAKYDEFPYLKPKFEISSLFLTDIAESDNYTQYRGFIPMR</sequence>
<name>A0A0E3K4V2_CLOSL</name>
<dbReference type="InterPro" id="IPR040518">
    <property type="entry name" value="Chalcone_N"/>
</dbReference>
<reference evidence="2 3" key="1">
    <citation type="journal article" date="2015" name="J. Biotechnol.">
        <title>Complete genome sequence of a malodorant-producing acetogen, Clostridium scatologenes ATCC 25775(T).</title>
        <authorList>
            <person name="Zhu Z."/>
            <person name="Guo T."/>
            <person name="Zheng H."/>
            <person name="Song T."/>
            <person name="Ouyang P."/>
            <person name="Xie J."/>
        </authorList>
    </citation>
    <scope>NUCLEOTIDE SEQUENCE [LARGE SCALE GENOMIC DNA]</scope>
    <source>
        <strain evidence="2 3">ATCC 25775</strain>
    </source>
</reference>
<dbReference type="Proteomes" id="UP000033115">
    <property type="component" value="Chromosome"/>
</dbReference>
<keyword evidence="3" id="KW-1185">Reference proteome</keyword>
<dbReference type="HOGENOM" id="CLU_972206_0_0_9"/>
<gene>
    <name evidence="2" type="ORF">CSCA_5024</name>
</gene>
<dbReference type="AlphaFoldDB" id="A0A0E3K4V2"/>
<dbReference type="KEGG" id="csq:CSCA_5024"/>
<accession>A0A0E3K4V2</accession>
<dbReference type="RefSeq" id="WP_029162283.1">
    <property type="nucleotide sequence ID" value="NZ_CP009933.1"/>
</dbReference>
<dbReference type="Pfam" id="PF18232">
    <property type="entry name" value="Chalcone_N"/>
    <property type="match status" value="1"/>
</dbReference>
<protein>
    <recommendedName>
        <fullName evidence="1">Chalcone isomerase N-terminal domain-containing protein</fullName>
    </recommendedName>
</protein>
<organism evidence="2 3">
    <name type="scientific">Clostridium scatologenes</name>
    <dbReference type="NCBI Taxonomy" id="1548"/>
    <lineage>
        <taxon>Bacteria</taxon>
        <taxon>Bacillati</taxon>
        <taxon>Bacillota</taxon>
        <taxon>Clostridia</taxon>
        <taxon>Eubacteriales</taxon>
        <taxon>Clostridiaceae</taxon>
        <taxon>Clostridium</taxon>
    </lineage>
</organism>
<dbReference type="SMR" id="A0A0E3K4V2"/>
<dbReference type="EMBL" id="CP009933">
    <property type="protein sequence ID" value="AKA72149.1"/>
    <property type="molecule type" value="Genomic_DNA"/>
</dbReference>
<evidence type="ECO:0000313" key="3">
    <source>
        <dbReference type="Proteomes" id="UP000033115"/>
    </source>
</evidence>
<evidence type="ECO:0000313" key="2">
    <source>
        <dbReference type="EMBL" id="AKA72149.1"/>
    </source>
</evidence>
<proteinExistence type="predicted"/>
<evidence type="ECO:0000259" key="1">
    <source>
        <dbReference type="Pfam" id="PF18232"/>
    </source>
</evidence>